<gene>
    <name evidence="3" type="ORF">SAMN05216548_11327</name>
</gene>
<evidence type="ECO:0000313" key="4">
    <source>
        <dbReference type="Proteomes" id="UP000199647"/>
    </source>
</evidence>
<evidence type="ECO:0000313" key="3">
    <source>
        <dbReference type="EMBL" id="SER20494.1"/>
    </source>
</evidence>
<feature type="compositionally biased region" description="Polar residues" evidence="1">
    <location>
        <begin position="163"/>
        <end position="173"/>
    </location>
</feature>
<dbReference type="Pfam" id="PF20057">
    <property type="entry name" value="DUF6456"/>
    <property type="match status" value="1"/>
</dbReference>
<protein>
    <recommendedName>
        <fullName evidence="2">DUF6456 domain-containing protein</fullName>
    </recommendedName>
</protein>
<evidence type="ECO:0000256" key="1">
    <source>
        <dbReference type="SAM" id="MobiDB-lite"/>
    </source>
</evidence>
<dbReference type="OrthoDB" id="7476630at2"/>
<dbReference type="RefSeq" id="WP_092498185.1">
    <property type="nucleotide sequence ID" value="NZ_FOFG01000013.1"/>
</dbReference>
<reference evidence="3 4" key="1">
    <citation type="submission" date="2016-10" db="EMBL/GenBank/DDBJ databases">
        <authorList>
            <person name="de Groot N.N."/>
        </authorList>
    </citation>
    <scope>NUCLEOTIDE SEQUENCE [LARGE SCALE GENOMIC DNA]</scope>
    <source>
        <strain evidence="3 4">A52C2</strain>
    </source>
</reference>
<evidence type="ECO:0000259" key="2">
    <source>
        <dbReference type="Pfam" id="PF20057"/>
    </source>
</evidence>
<dbReference type="AlphaFoldDB" id="A0A1H9M9Y1"/>
<feature type="domain" description="DUF6456" evidence="2">
    <location>
        <begin position="118"/>
        <end position="254"/>
    </location>
</feature>
<accession>A0A1H9M9Y1</accession>
<dbReference type="Proteomes" id="UP000199647">
    <property type="component" value="Unassembled WGS sequence"/>
</dbReference>
<feature type="region of interest" description="Disordered" evidence="1">
    <location>
        <begin position="152"/>
        <end position="183"/>
    </location>
</feature>
<sequence length="279" mass="29820">MADRSVEAAIGRLLGLLCGKGEASLHRTAGGAYRLMVDGMPRQELPALLVDGLVSRGLLRKSADGVVNADASAISWLRRNAKGGNGEGGEGGASAYLSQHVTLGRERILVDDRFTTVTVDRDESPVATLARRKDRDGSPFLSPAAVQAGERLRSDFERGQMRPSVTASWSPTPKASRRSGDAGGVGDLTDAALAARIRFQRALDAIDPGFVDIAVDVCCFLKGLEAVEKDGEMPARSAKVVLRMALDALARHYGLSSLAEGRSHSRTRHWGTDDYRPLI</sequence>
<keyword evidence="4" id="KW-1185">Reference proteome</keyword>
<dbReference type="EMBL" id="FOFG01000013">
    <property type="protein sequence ID" value="SER20494.1"/>
    <property type="molecule type" value="Genomic_DNA"/>
</dbReference>
<name>A0A1H9M9Y1_9HYPH</name>
<proteinExistence type="predicted"/>
<dbReference type="STRING" id="1855383.SAMN05216548_11327"/>
<organism evidence="3 4">
    <name type="scientific">Faunimonas pinastri</name>
    <dbReference type="NCBI Taxonomy" id="1855383"/>
    <lineage>
        <taxon>Bacteria</taxon>
        <taxon>Pseudomonadati</taxon>
        <taxon>Pseudomonadota</taxon>
        <taxon>Alphaproteobacteria</taxon>
        <taxon>Hyphomicrobiales</taxon>
        <taxon>Afifellaceae</taxon>
        <taxon>Faunimonas</taxon>
    </lineage>
</organism>
<dbReference type="InterPro" id="IPR045599">
    <property type="entry name" value="DUF6456"/>
</dbReference>